<dbReference type="EMBL" id="JAUSRA010000001">
    <property type="protein sequence ID" value="MDP9791940.1"/>
    <property type="molecule type" value="Genomic_DNA"/>
</dbReference>
<dbReference type="RefSeq" id="WP_306826867.1">
    <property type="nucleotide sequence ID" value="NZ_JAUSRA010000001.1"/>
</dbReference>
<feature type="domain" description="Transposase IS66 central" evidence="1">
    <location>
        <begin position="11"/>
        <end position="265"/>
    </location>
</feature>
<accession>A0ABT9MKK2</accession>
<dbReference type="InterPro" id="IPR052344">
    <property type="entry name" value="Transposase-related"/>
</dbReference>
<dbReference type="PANTHER" id="PTHR33678:SF1">
    <property type="entry name" value="BLL1576 PROTEIN"/>
    <property type="match status" value="1"/>
</dbReference>
<organism evidence="2 3">
    <name type="scientific">Catenuloplanes nepalensis</name>
    <dbReference type="NCBI Taxonomy" id="587533"/>
    <lineage>
        <taxon>Bacteria</taxon>
        <taxon>Bacillati</taxon>
        <taxon>Actinomycetota</taxon>
        <taxon>Actinomycetes</taxon>
        <taxon>Micromonosporales</taxon>
        <taxon>Micromonosporaceae</taxon>
        <taxon>Catenuloplanes</taxon>
    </lineage>
</organism>
<dbReference type="InterPro" id="IPR004291">
    <property type="entry name" value="Transposase_IS66_central"/>
</dbReference>
<sequence>MYLLVAQFGAQKRVAQSVSDLFGVPISAGSVAALTARAARRLEGDFLSALRTALTGAALVHFDETGFRVAGRLHWVHSASSSKYSLLYVHRKRGRDAIDAGEILPSFTGIAVHDAWAPYDCYPQATHALCCAHLLRELIAAGELDPRAPWAQQSIDALLGLKTAADAALAAGLDHLDPQVLAAGIASFRHAALIGVKDHTSQDTQIGRKPAALARRMRDRIDDYLRFARNPRDCPFDNNPAEREVRMVKIRQKISGSMRTLTGAEHFCHLRSYRLFEVKRG</sequence>
<protein>
    <recommendedName>
        <fullName evidence="1">Transposase IS66 central domain-containing protein</fullName>
    </recommendedName>
</protein>
<proteinExistence type="predicted"/>
<comment type="caution">
    <text evidence="2">The sequence shown here is derived from an EMBL/GenBank/DDBJ whole genome shotgun (WGS) entry which is preliminary data.</text>
</comment>
<dbReference type="PANTHER" id="PTHR33678">
    <property type="entry name" value="BLL1576 PROTEIN"/>
    <property type="match status" value="1"/>
</dbReference>
<name>A0ABT9MKK2_9ACTN</name>
<evidence type="ECO:0000259" key="1">
    <source>
        <dbReference type="Pfam" id="PF03050"/>
    </source>
</evidence>
<evidence type="ECO:0000313" key="2">
    <source>
        <dbReference type="EMBL" id="MDP9791940.1"/>
    </source>
</evidence>
<keyword evidence="3" id="KW-1185">Reference proteome</keyword>
<dbReference type="Proteomes" id="UP001240984">
    <property type="component" value="Unassembled WGS sequence"/>
</dbReference>
<evidence type="ECO:0000313" key="3">
    <source>
        <dbReference type="Proteomes" id="UP001240984"/>
    </source>
</evidence>
<dbReference type="Pfam" id="PF03050">
    <property type="entry name" value="DDE_Tnp_IS66"/>
    <property type="match status" value="1"/>
</dbReference>
<gene>
    <name evidence="2" type="ORF">J2S43_000452</name>
</gene>
<reference evidence="2 3" key="1">
    <citation type="submission" date="2023-07" db="EMBL/GenBank/DDBJ databases">
        <title>Sequencing the genomes of 1000 actinobacteria strains.</title>
        <authorList>
            <person name="Klenk H.-P."/>
        </authorList>
    </citation>
    <scope>NUCLEOTIDE SEQUENCE [LARGE SCALE GENOMIC DNA]</scope>
    <source>
        <strain evidence="2 3">DSM 44710</strain>
    </source>
</reference>